<feature type="compositionally biased region" description="Basic and acidic residues" evidence="7">
    <location>
        <begin position="479"/>
        <end position="494"/>
    </location>
</feature>
<sequence>MASARHQQYSLPPLRSLNFPRSTHRDDQGIDGAVSAEPQSATQQHEHARLRHQQPWARSGHVQQPQAAPVHQGHPHQQQTPPLSAGHEVNNRGMEYTSRHDGAGYVTPGMPLSAQLAPSTNSLTSVSAGARGEDASHLQPPNSRKRESAHRPARQTHPSYSHPPPYPTYATQQGTAPTSPVYQTQPSMPPPPPQRGPPAGMTPTHPGYGGYSHPYMHQARPTSVHSQHSPPHQPPANPYPSPAPPASTLPSQDSWEHHPRGNISHPPQQPPQHPPHQQQPPHQPPPTHVQHHTPAPPPQHHQPLQYQQHAPSQELQPMVSLPPPAASPEPVAPAQPPPQPASFSRTTALVPTSVDPRAPQFTSSDPEKSSVRDSTMAEILKHCHILYDFAARYAQLTASLPHSQPSPEECNDMTRRAKEVVRLLEVLRRMGMPEADRIKMDSASVNSAATEDHRPPKRPWEDIQGGPGESSFSEFPAAGDKEQTAAEKDMEIIRTKRATSTAGGNATAGQPKSKYRKRSRATPPGKCHSCNIRETPEWRRGPDGARTLCNACGLHYAKLMRKREKQHGNNPDAPRIDMETLRASARAADIGGEKQSSRPSKQHGNQSNENESSESKHQSGGAQPHQQPHHQGSFQVMQVTTPTDMAVRMQTDHVAAQQSLPTPASATTLPPPPPWATAPSSSRGYPLQDQMQHQQHQSFLRTSDHGSSNHTSPR</sequence>
<feature type="compositionally biased region" description="Polar residues" evidence="7">
    <location>
        <begin position="698"/>
        <end position="714"/>
    </location>
</feature>
<dbReference type="PANTHER" id="PTHR47172:SF24">
    <property type="entry name" value="GATA ZINC FINGER DOMAIN-CONTAINING PROTEIN 14-RELATED"/>
    <property type="match status" value="1"/>
</dbReference>
<feature type="compositionally biased region" description="Pro residues" evidence="7">
    <location>
        <begin position="320"/>
        <end position="340"/>
    </location>
</feature>
<dbReference type="STRING" id="1137138.A0A067NA29"/>
<reference evidence="10" key="1">
    <citation type="journal article" date="2014" name="Proc. Natl. Acad. Sci. U.S.A.">
        <title>Extensive sampling of basidiomycete genomes demonstrates inadequacy of the white-rot/brown-rot paradigm for wood decay fungi.</title>
        <authorList>
            <person name="Riley R."/>
            <person name="Salamov A.A."/>
            <person name="Brown D.W."/>
            <person name="Nagy L.G."/>
            <person name="Floudas D."/>
            <person name="Held B.W."/>
            <person name="Levasseur A."/>
            <person name="Lombard V."/>
            <person name="Morin E."/>
            <person name="Otillar R."/>
            <person name="Lindquist E.A."/>
            <person name="Sun H."/>
            <person name="LaButti K.M."/>
            <person name="Schmutz J."/>
            <person name="Jabbour D."/>
            <person name="Luo H."/>
            <person name="Baker S.E."/>
            <person name="Pisabarro A.G."/>
            <person name="Walton J.D."/>
            <person name="Blanchette R.A."/>
            <person name="Henrissat B."/>
            <person name="Martin F."/>
            <person name="Cullen D."/>
            <person name="Hibbett D.S."/>
            <person name="Grigoriev I.V."/>
        </authorList>
    </citation>
    <scope>NUCLEOTIDE SEQUENCE [LARGE SCALE GENOMIC DNA]</scope>
    <source>
        <strain evidence="10">PC15</strain>
    </source>
</reference>
<keyword evidence="4" id="KW-0805">Transcription regulation</keyword>
<dbReference type="SMART" id="SM00401">
    <property type="entry name" value="ZnF_GATA"/>
    <property type="match status" value="1"/>
</dbReference>
<feature type="region of interest" description="Disordered" evidence="7">
    <location>
        <begin position="435"/>
        <end position="542"/>
    </location>
</feature>
<dbReference type="PROSITE" id="PS50114">
    <property type="entry name" value="GATA_ZN_FINGER_2"/>
    <property type="match status" value="1"/>
</dbReference>
<dbReference type="InterPro" id="IPR000679">
    <property type="entry name" value="Znf_GATA"/>
</dbReference>
<protein>
    <recommendedName>
        <fullName evidence="8">GATA-type domain-containing protein</fullName>
    </recommendedName>
</protein>
<evidence type="ECO:0000256" key="7">
    <source>
        <dbReference type="SAM" id="MobiDB-lite"/>
    </source>
</evidence>
<gene>
    <name evidence="9" type="ORF">PLEOSDRAFT_1094410</name>
</gene>
<evidence type="ECO:0000256" key="5">
    <source>
        <dbReference type="ARBA" id="ARBA00023163"/>
    </source>
</evidence>
<dbReference type="InterPro" id="IPR013088">
    <property type="entry name" value="Znf_NHR/GATA"/>
</dbReference>
<evidence type="ECO:0000259" key="8">
    <source>
        <dbReference type="PROSITE" id="PS50114"/>
    </source>
</evidence>
<dbReference type="AlphaFoldDB" id="A0A067NA29"/>
<dbReference type="GO" id="GO:0043565">
    <property type="term" value="F:sequence-specific DNA binding"/>
    <property type="evidence" value="ECO:0007669"/>
    <property type="project" value="InterPro"/>
</dbReference>
<dbReference type="CDD" id="cd00202">
    <property type="entry name" value="ZnF_GATA"/>
    <property type="match status" value="1"/>
</dbReference>
<evidence type="ECO:0000256" key="2">
    <source>
        <dbReference type="ARBA" id="ARBA00022771"/>
    </source>
</evidence>
<dbReference type="VEuPathDB" id="FungiDB:PLEOSDRAFT_1094410"/>
<dbReference type="OrthoDB" id="2162994at2759"/>
<dbReference type="Proteomes" id="UP000027073">
    <property type="component" value="Unassembled WGS sequence"/>
</dbReference>
<feature type="compositionally biased region" description="Pro residues" evidence="7">
    <location>
        <begin position="267"/>
        <end position="287"/>
    </location>
</feature>
<proteinExistence type="predicted"/>
<feature type="compositionally biased region" description="Low complexity" evidence="7">
    <location>
        <begin position="221"/>
        <end position="230"/>
    </location>
</feature>
<feature type="compositionally biased region" description="Low complexity" evidence="7">
    <location>
        <begin position="677"/>
        <end position="697"/>
    </location>
</feature>
<dbReference type="PROSITE" id="PS00344">
    <property type="entry name" value="GATA_ZN_FINGER_1"/>
    <property type="match status" value="1"/>
</dbReference>
<dbReference type="InParanoid" id="A0A067NA29"/>
<evidence type="ECO:0000256" key="3">
    <source>
        <dbReference type="ARBA" id="ARBA00022833"/>
    </source>
</evidence>
<keyword evidence="5" id="KW-0804">Transcription</keyword>
<feature type="compositionally biased region" description="Pro residues" evidence="7">
    <location>
        <begin position="187"/>
        <end position="196"/>
    </location>
</feature>
<feature type="compositionally biased region" description="Polar residues" evidence="7">
    <location>
        <begin position="1"/>
        <end position="10"/>
    </location>
</feature>
<evidence type="ECO:0000256" key="4">
    <source>
        <dbReference type="ARBA" id="ARBA00023015"/>
    </source>
</evidence>
<dbReference type="PANTHER" id="PTHR47172">
    <property type="entry name" value="OS01G0976800 PROTEIN"/>
    <property type="match status" value="1"/>
</dbReference>
<feature type="domain" description="GATA-type" evidence="8">
    <location>
        <begin position="521"/>
        <end position="556"/>
    </location>
</feature>
<feature type="compositionally biased region" description="Low complexity" evidence="7">
    <location>
        <begin position="498"/>
        <end position="509"/>
    </location>
</feature>
<feature type="region of interest" description="Disordered" evidence="7">
    <location>
        <begin position="1"/>
        <end position="345"/>
    </location>
</feature>
<dbReference type="Gene3D" id="3.30.50.10">
    <property type="entry name" value="Erythroid Transcription Factor GATA-1, subunit A"/>
    <property type="match status" value="1"/>
</dbReference>
<keyword evidence="3" id="KW-0862">Zinc</keyword>
<dbReference type="EMBL" id="KL198011">
    <property type="protein sequence ID" value="KDQ24709.1"/>
    <property type="molecule type" value="Genomic_DNA"/>
</dbReference>
<evidence type="ECO:0000256" key="6">
    <source>
        <dbReference type="PROSITE-ProRule" id="PRU00094"/>
    </source>
</evidence>
<feature type="compositionally biased region" description="Low complexity" evidence="7">
    <location>
        <begin position="61"/>
        <end position="82"/>
    </location>
</feature>
<feature type="compositionally biased region" description="Low complexity" evidence="7">
    <location>
        <begin position="659"/>
        <end position="668"/>
    </location>
</feature>
<feature type="compositionally biased region" description="Basic and acidic residues" evidence="7">
    <location>
        <begin position="450"/>
        <end position="461"/>
    </location>
</feature>
<keyword evidence="1" id="KW-0479">Metal-binding</keyword>
<evidence type="ECO:0000256" key="1">
    <source>
        <dbReference type="ARBA" id="ARBA00022723"/>
    </source>
</evidence>
<feature type="region of interest" description="Disordered" evidence="7">
    <location>
        <begin position="586"/>
        <end position="714"/>
    </location>
</feature>
<dbReference type="SUPFAM" id="SSF57716">
    <property type="entry name" value="Glucocorticoid receptor-like (DNA-binding domain)"/>
    <property type="match status" value="1"/>
</dbReference>
<name>A0A067NA29_PLEO1</name>
<feature type="compositionally biased region" description="Low complexity" evidence="7">
    <location>
        <begin position="618"/>
        <end position="635"/>
    </location>
</feature>
<evidence type="ECO:0000313" key="10">
    <source>
        <dbReference type="Proteomes" id="UP000027073"/>
    </source>
</evidence>
<dbReference type="GO" id="GO:0008270">
    <property type="term" value="F:zinc ion binding"/>
    <property type="evidence" value="ECO:0007669"/>
    <property type="project" value="UniProtKB-KW"/>
</dbReference>
<evidence type="ECO:0000313" key="9">
    <source>
        <dbReference type="EMBL" id="KDQ24709.1"/>
    </source>
</evidence>
<organism evidence="9 10">
    <name type="scientific">Pleurotus ostreatus (strain PC15)</name>
    <name type="common">Oyster mushroom</name>
    <dbReference type="NCBI Taxonomy" id="1137138"/>
    <lineage>
        <taxon>Eukaryota</taxon>
        <taxon>Fungi</taxon>
        <taxon>Dikarya</taxon>
        <taxon>Basidiomycota</taxon>
        <taxon>Agaricomycotina</taxon>
        <taxon>Agaricomycetes</taxon>
        <taxon>Agaricomycetidae</taxon>
        <taxon>Agaricales</taxon>
        <taxon>Pleurotineae</taxon>
        <taxon>Pleurotaceae</taxon>
        <taxon>Pleurotus</taxon>
    </lineage>
</organism>
<feature type="compositionally biased region" description="Low complexity" evidence="7">
    <location>
        <begin position="301"/>
        <end position="311"/>
    </location>
</feature>
<keyword evidence="2 6" id="KW-0863">Zinc-finger</keyword>
<dbReference type="Pfam" id="PF00320">
    <property type="entry name" value="GATA"/>
    <property type="match status" value="1"/>
</dbReference>
<accession>A0A067NA29</accession>
<feature type="compositionally biased region" description="Pro residues" evidence="7">
    <location>
        <begin position="231"/>
        <end position="247"/>
    </location>
</feature>
<feature type="region of interest" description="Disordered" evidence="7">
    <location>
        <begin position="353"/>
        <end position="372"/>
    </location>
</feature>
<feature type="compositionally biased region" description="Polar residues" evidence="7">
    <location>
        <begin position="116"/>
        <end position="127"/>
    </location>
</feature>
<dbReference type="HOGENOM" id="CLU_021369_1_0_1"/>
<dbReference type="GO" id="GO:0006355">
    <property type="term" value="P:regulation of DNA-templated transcription"/>
    <property type="evidence" value="ECO:0007669"/>
    <property type="project" value="InterPro"/>
</dbReference>